<protein>
    <recommendedName>
        <fullName evidence="3">Lipoprotein</fullName>
    </recommendedName>
</protein>
<dbReference type="PROSITE" id="PS51257">
    <property type="entry name" value="PROKAR_LIPOPROTEIN"/>
    <property type="match status" value="1"/>
</dbReference>
<keyword evidence="2" id="KW-1185">Reference proteome</keyword>
<evidence type="ECO:0000313" key="2">
    <source>
        <dbReference type="Proteomes" id="UP001291309"/>
    </source>
</evidence>
<dbReference type="RefSeq" id="WP_321544894.1">
    <property type="nucleotide sequence ID" value="NZ_JAXIVS010000002.1"/>
</dbReference>
<name>A0ABU5GYB1_9BACT</name>
<evidence type="ECO:0000313" key="1">
    <source>
        <dbReference type="EMBL" id="MDY7226173.1"/>
    </source>
</evidence>
<proteinExistence type="predicted"/>
<organism evidence="1 2">
    <name type="scientific">Hyalangium rubrum</name>
    <dbReference type="NCBI Taxonomy" id="3103134"/>
    <lineage>
        <taxon>Bacteria</taxon>
        <taxon>Pseudomonadati</taxon>
        <taxon>Myxococcota</taxon>
        <taxon>Myxococcia</taxon>
        <taxon>Myxococcales</taxon>
        <taxon>Cystobacterineae</taxon>
        <taxon>Archangiaceae</taxon>
        <taxon>Hyalangium</taxon>
    </lineage>
</organism>
<dbReference type="Proteomes" id="UP001291309">
    <property type="component" value="Unassembled WGS sequence"/>
</dbReference>
<dbReference type="EMBL" id="JAXIVS010000002">
    <property type="protein sequence ID" value="MDY7226173.1"/>
    <property type="molecule type" value="Genomic_DNA"/>
</dbReference>
<evidence type="ECO:0008006" key="3">
    <source>
        <dbReference type="Google" id="ProtNLM"/>
    </source>
</evidence>
<comment type="caution">
    <text evidence="1">The sequence shown here is derived from an EMBL/GenBank/DDBJ whole genome shotgun (WGS) entry which is preliminary data.</text>
</comment>
<gene>
    <name evidence="1" type="ORF">SYV04_07245</name>
</gene>
<accession>A0ABU5GYB1</accession>
<sequence length="127" mass="13929">MVGKRVLGVGAAILTMALSTGCAEEPADAQERLAALEAEGRQMDAALDTVEERLLGNQAQVHLWQELGRRHQQVSAIHCQHADMHLAALLKHQEKQEEKARQLKRRRHVAAVDSTVLTSGKAAESHN</sequence>
<reference evidence="1 2" key="1">
    <citation type="submission" date="2023-12" db="EMBL/GenBank/DDBJ databases">
        <title>the genome sequence of Hyalangium sp. s54d21.</title>
        <authorList>
            <person name="Zhang X."/>
        </authorList>
    </citation>
    <scope>NUCLEOTIDE SEQUENCE [LARGE SCALE GENOMIC DNA]</scope>
    <source>
        <strain evidence="2">s54d21</strain>
    </source>
</reference>